<dbReference type="AlphaFoldDB" id="A0A1G8MIS6"/>
<protein>
    <submittedName>
        <fullName evidence="1">Uncharacterized protein</fullName>
    </submittedName>
</protein>
<dbReference type="OrthoDB" id="2599540at2"/>
<organism evidence="1 2">
    <name type="scientific">Paenibacillus typhae</name>
    <dbReference type="NCBI Taxonomy" id="1174501"/>
    <lineage>
        <taxon>Bacteria</taxon>
        <taxon>Bacillati</taxon>
        <taxon>Bacillota</taxon>
        <taxon>Bacilli</taxon>
        <taxon>Bacillales</taxon>
        <taxon>Paenibacillaceae</taxon>
        <taxon>Paenibacillus</taxon>
    </lineage>
</organism>
<reference evidence="2" key="1">
    <citation type="submission" date="2016-10" db="EMBL/GenBank/DDBJ databases">
        <authorList>
            <person name="Varghese N."/>
            <person name="Submissions S."/>
        </authorList>
    </citation>
    <scope>NUCLEOTIDE SEQUENCE [LARGE SCALE GENOMIC DNA]</scope>
    <source>
        <strain evidence="2">CGMCC 1.11012</strain>
    </source>
</reference>
<dbReference type="RefSeq" id="WP_090713765.1">
    <property type="nucleotide sequence ID" value="NZ_CBCSKY010000012.1"/>
</dbReference>
<accession>A0A1G8MIS6</accession>
<evidence type="ECO:0000313" key="1">
    <source>
        <dbReference type="EMBL" id="SDI67784.1"/>
    </source>
</evidence>
<proteinExistence type="predicted"/>
<name>A0A1G8MIS6_9BACL</name>
<gene>
    <name evidence="1" type="ORF">SAMN05216192_107116</name>
</gene>
<keyword evidence="2" id="KW-1185">Reference proteome</keyword>
<dbReference type="STRING" id="1174501.SAMN05216192_107116"/>
<evidence type="ECO:0000313" key="2">
    <source>
        <dbReference type="Proteomes" id="UP000199050"/>
    </source>
</evidence>
<sequence>MRHSTEILFGDSNEFIGMVVMTNPGRFEFKNTLGWEDFKSGKGSAYTFEASDYPDLSMQNVIEVVRRAYELSGKGKPDGTLRVYNLSNVRHAAGHEAEIYHNKAKIALTSANISLLEDPITHNREEFLNECNKAGFVIMGFVNGAFNQKMRQILSWSEQVSSLVYAMDKNGHYSHPRRWRTDLSLKNQVISSLQSVL</sequence>
<dbReference type="EMBL" id="FNDX01000007">
    <property type="protein sequence ID" value="SDI67784.1"/>
    <property type="molecule type" value="Genomic_DNA"/>
</dbReference>
<dbReference type="Proteomes" id="UP000199050">
    <property type="component" value="Unassembled WGS sequence"/>
</dbReference>